<reference evidence="1 2" key="1">
    <citation type="submission" date="2024-03" db="EMBL/GenBank/DDBJ databases">
        <title>Whole genome sequencing of Streptomyces racemochromogenes, to identify antimicrobial biosynthetic gene clusters.</title>
        <authorList>
            <person name="Suryawanshi P."/>
            <person name="Krishnaraj P.U."/>
            <person name="Arun Y.P."/>
            <person name="Suryawanshi M.P."/>
            <person name="Rakshit O."/>
        </authorList>
    </citation>
    <scope>NUCLEOTIDE SEQUENCE [LARGE SCALE GENOMIC DNA]</scope>
    <source>
        <strain evidence="1 2">AUDT626</strain>
    </source>
</reference>
<dbReference type="EMBL" id="JBBDHD010000044">
    <property type="protein sequence ID" value="MFH7597077.1"/>
    <property type="molecule type" value="Genomic_DNA"/>
</dbReference>
<dbReference type="Pfam" id="PF08892">
    <property type="entry name" value="YqcI_YcgG"/>
    <property type="match status" value="1"/>
</dbReference>
<sequence length="256" mass="28577">MHTSQHTTAIVSQARTAEFRDGWQRTAVEEITARIADPGFPCVFSRNALRKELLGFVFVADGGADGIRHLAGALGEYVERARDWDGQLDTAYPLVVVFAPDAVPGDSVEEHHAFGWHVLRELHRADPAPWPAGVAPRPDDETWSMCFDGMPLFCNMSSPAHRVRRSRNLGRSFVLVVNPRERFDVFAGDTPSGRKVRANIRGRIHRYDGVPHAPQLGSYGIGALEWQQYGLIEENARRTDACPFPHHADDDTQRTS</sequence>
<accession>A0ABW7PFB6</accession>
<organism evidence="1 2">
    <name type="scientific">Streptomyces racemochromogenes</name>
    <dbReference type="NCBI Taxonomy" id="67353"/>
    <lineage>
        <taxon>Bacteria</taxon>
        <taxon>Bacillati</taxon>
        <taxon>Actinomycetota</taxon>
        <taxon>Actinomycetes</taxon>
        <taxon>Kitasatosporales</taxon>
        <taxon>Streptomycetaceae</taxon>
        <taxon>Streptomyces</taxon>
    </lineage>
</organism>
<dbReference type="PANTHER" id="PTHR40045:SF1">
    <property type="entry name" value="YQCI_YCGG FAMILY PROTEIN"/>
    <property type="match status" value="1"/>
</dbReference>
<gene>
    <name evidence="1" type="ORF">WDV06_18530</name>
</gene>
<dbReference type="Proteomes" id="UP001610631">
    <property type="component" value="Unassembled WGS sequence"/>
</dbReference>
<evidence type="ECO:0000313" key="2">
    <source>
        <dbReference type="Proteomes" id="UP001610631"/>
    </source>
</evidence>
<keyword evidence="2" id="KW-1185">Reference proteome</keyword>
<proteinExistence type="predicted"/>
<name>A0ABW7PFB6_9ACTN</name>
<protein>
    <submittedName>
        <fullName evidence="1">YqcI/YcgG family protein</fullName>
    </submittedName>
</protein>
<comment type="caution">
    <text evidence="1">The sequence shown here is derived from an EMBL/GenBank/DDBJ whole genome shotgun (WGS) entry which is preliminary data.</text>
</comment>
<evidence type="ECO:0000313" key="1">
    <source>
        <dbReference type="EMBL" id="MFH7597077.1"/>
    </source>
</evidence>
<dbReference type="InterPro" id="IPR014988">
    <property type="entry name" value="Uncharacterised_YqcI/YcgG"/>
</dbReference>
<dbReference type="RefSeq" id="WP_395510870.1">
    <property type="nucleotide sequence ID" value="NZ_JBBDHD010000044.1"/>
</dbReference>
<dbReference type="PANTHER" id="PTHR40045">
    <property type="entry name" value="YCGG FAMILY PROTEIN"/>
    <property type="match status" value="1"/>
</dbReference>